<dbReference type="InterPro" id="IPR038955">
    <property type="entry name" value="PriA/CPL1_fungi"/>
</dbReference>
<dbReference type="Pfam" id="PF21671">
    <property type="entry name" value="CPL1-like"/>
    <property type="match status" value="1"/>
</dbReference>
<sequence length="322" mass="34822">MSTSCIIVALTILSTIPSLVFAATYNSIFATCAGSGYVPNGGAQSGAWSSASACAAYCYARDTSYIYSAWTSTTSGCSCGSNSFQTGSVAYGNPGNCGGNYEVSITHTTFNFISCTNTYQFTGAIIQSSSTDFFAIFNQCRSYRYMAIWPTSGNTFLYACGSAYTLPSTQTCDYQVNRLYSHPADATASQLARREQVETAKRRLDSLNQQESMSMKDQWCPRGFTSCQLEDDPNSFECVDTMNDLESCGGCLYNPYSPENTGQKDNATISAGQDCSAIPGVALGHSSCDQGRCKFDCKIGWKSDKNKCVKFWKTTYSTKSGP</sequence>
<keyword evidence="5" id="KW-1185">Reference proteome</keyword>
<evidence type="ECO:0000313" key="5">
    <source>
        <dbReference type="Proteomes" id="UP000094020"/>
    </source>
</evidence>
<keyword evidence="1" id="KW-0732">Signal</keyword>
<reference evidence="3" key="1">
    <citation type="submission" date="2013-07" db="EMBL/GenBank/DDBJ databases">
        <title>The Genome Sequence of Cryptococcus pinus CBS10737.</title>
        <authorList>
            <consortium name="The Broad Institute Genome Sequencing Platform"/>
            <person name="Cuomo C."/>
            <person name="Litvintseva A."/>
            <person name="Chen Y."/>
            <person name="Heitman J."/>
            <person name="Sun S."/>
            <person name="Springer D."/>
            <person name="Dromer F."/>
            <person name="Young S.K."/>
            <person name="Zeng Q."/>
            <person name="Gargeya S."/>
            <person name="Fitzgerald M."/>
            <person name="Abouelleil A."/>
            <person name="Alvarado L."/>
            <person name="Berlin A.M."/>
            <person name="Chapman S.B."/>
            <person name="Dewar J."/>
            <person name="Goldberg J."/>
            <person name="Griggs A."/>
            <person name="Gujja S."/>
            <person name="Hansen M."/>
            <person name="Howarth C."/>
            <person name="Imamovic A."/>
            <person name="Larimer J."/>
            <person name="McCowan C."/>
            <person name="Murphy C."/>
            <person name="Pearson M."/>
            <person name="Priest M."/>
            <person name="Roberts A."/>
            <person name="Saif S."/>
            <person name="Shea T."/>
            <person name="Sykes S."/>
            <person name="Wortman J."/>
            <person name="Nusbaum C."/>
            <person name="Birren B."/>
        </authorList>
    </citation>
    <scope>NUCLEOTIDE SEQUENCE [LARGE SCALE GENOMIC DNA]</scope>
    <source>
        <strain evidence="3">CBS 10737</strain>
    </source>
</reference>
<dbReference type="RefSeq" id="XP_019011275.1">
    <property type="nucleotide sequence ID" value="XM_019155121.1"/>
</dbReference>
<dbReference type="AlphaFoldDB" id="A0A1B9I3E3"/>
<feature type="chain" id="PRO_5008628349" description="Protein CPL1-like domain-containing protein" evidence="1">
    <location>
        <begin position="23"/>
        <end position="322"/>
    </location>
</feature>
<evidence type="ECO:0000313" key="4">
    <source>
        <dbReference type="EMBL" id="WWC71766.1"/>
    </source>
</evidence>
<name>A0A1B9I3E3_9TREE</name>
<reference evidence="4" key="2">
    <citation type="submission" date="2013-07" db="EMBL/GenBank/DDBJ databases">
        <authorList>
            <consortium name="The Broad Institute Genome Sequencing Platform"/>
            <person name="Cuomo C."/>
            <person name="Litvintseva A."/>
            <person name="Chen Y."/>
            <person name="Heitman J."/>
            <person name="Sun S."/>
            <person name="Springer D."/>
            <person name="Dromer F."/>
            <person name="Young S.K."/>
            <person name="Zeng Q."/>
            <person name="Gargeya S."/>
            <person name="Fitzgerald M."/>
            <person name="Abouelleil A."/>
            <person name="Alvarado L."/>
            <person name="Berlin A.M."/>
            <person name="Chapman S.B."/>
            <person name="Dewar J."/>
            <person name="Goldberg J."/>
            <person name="Griggs A."/>
            <person name="Gujja S."/>
            <person name="Hansen M."/>
            <person name="Howarth C."/>
            <person name="Imamovic A."/>
            <person name="Larimer J."/>
            <person name="McCowan C."/>
            <person name="Murphy C."/>
            <person name="Pearson M."/>
            <person name="Priest M."/>
            <person name="Roberts A."/>
            <person name="Saif S."/>
            <person name="Shea T."/>
            <person name="Sykes S."/>
            <person name="Wortman J."/>
            <person name="Nusbaum C."/>
            <person name="Birren B."/>
        </authorList>
    </citation>
    <scope>NUCLEOTIDE SEQUENCE</scope>
    <source>
        <strain evidence="4">CBS 10737</strain>
    </source>
</reference>
<dbReference type="STRING" id="1296096.A0A1B9I3E3"/>
<evidence type="ECO:0000313" key="3">
    <source>
        <dbReference type="EMBL" id="OCF50056.1"/>
    </source>
</evidence>
<feature type="domain" description="Protein CPL1-like" evidence="2">
    <location>
        <begin position="236"/>
        <end position="309"/>
    </location>
</feature>
<dbReference type="EMBL" id="KI894010">
    <property type="protein sequence ID" value="OCF50056.1"/>
    <property type="molecule type" value="Genomic_DNA"/>
</dbReference>
<dbReference type="PANTHER" id="PTHR35192:SF2">
    <property type="entry name" value="APPLE DOMAIN-CONTAINING PROTEIN"/>
    <property type="match status" value="1"/>
</dbReference>
<dbReference type="EMBL" id="CP144525">
    <property type="protein sequence ID" value="WWC71766.1"/>
    <property type="molecule type" value="Genomic_DNA"/>
</dbReference>
<dbReference type="KEGG" id="kpin:30171741"/>
<reference evidence="4" key="4">
    <citation type="submission" date="2024-02" db="EMBL/GenBank/DDBJ databases">
        <title>Comparative genomics of Cryptococcus and Kwoniella reveals pathogenesis evolution and contrasting modes of karyotype evolution via chromosome fusion or intercentromeric recombination.</title>
        <authorList>
            <person name="Coelho M.A."/>
            <person name="David-Palma M."/>
            <person name="Shea T."/>
            <person name="Bowers K."/>
            <person name="McGinley-Smith S."/>
            <person name="Mohammad A.W."/>
            <person name="Gnirke A."/>
            <person name="Yurkov A.M."/>
            <person name="Nowrousian M."/>
            <person name="Sun S."/>
            <person name="Cuomo C.A."/>
            <person name="Heitman J."/>
        </authorList>
    </citation>
    <scope>NUCLEOTIDE SEQUENCE</scope>
    <source>
        <strain evidence="4">CBS 10737</strain>
    </source>
</reference>
<dbReference type="GeneID" id="30171741"/>
<dbReference type="Proteomes" id="UP000094020">
    <property type="component" value="Chromosome 7"/>
</dbReference>
<evidence type="ECO:0000256" key="1">
    <source>
        <dbReference type="SAM" id="SignalP"/>
    </source>
</evidence>
<gene>
    <name evidence="3" type="ORF">I206_03372</name>
    <name evidence="4" type="ORF">I206_105725</name>
</gene>
<accession>A0A1B9I3E3</accession>
<organism evidence="3">
    <name type="scientific">Kwoniella pini CBS 10737</name>
    <dbReference type="NCBI Taxonomy" id="1296096"/>
    <lineage>
        <taxon>Eukaryota</taxon>
        <taxon>Fungi</taxon>
        <taxon>Dikarya</taxon>
        <taxon>Basidiomycota</taxon>
        <taxon>Agaricomycotina</taxon>
        <taxon>Tremellomycetes</taxon>
        <taxon>Tremellales</taxon>
        <taxon>Cryptococcaceae</taxon>
        <taxon>Kwoniella</taxon>
    </lineage>
</organism>
<dbReference type="OrthoDB" id="439917at2759"/>
<reference evidence="3" key="3">
    <citation type="submission" date="2016-07" db="EMBL/GenBank/DDBJ databases">
        <title>Evolution of pathogenesis and genome organization in the Tremellales.</title>
        <authorList>
            <person name="Cuomo C."/>
            <person name="Litvintseva A."/>
            <person name="Heitman J."/>
            <person name="Chen Y."/>
            <person name="Sun S."/>
            <person name="Springer D."/>
            <person name="Dromer F."/>
            <person name="Young S."/>
            <person name="Zeng Q."/>
            <person name="Chapman S."/>
            <person name="Gujja S."/>
            <person name="Saif S."/>
            <person name="Birren B."/>
        </authorList>
    </citation>
    <scope>NUCLEOTIDE SEQUENCE</scope>
    <source>
        <strain evidence="3">CBS 10737</strain>
    </source>
</reference>
<protein>
    <recommendedName>
        <fullName evidence="2">Protein CPL1-like domain-containing protein</fullName>
    </recommendedName>
</protein>
<dbReference type="InterPro" id="IPR048661">
    <property type="entry name" value="CPL1-like"/>
</dbReference>
<evidence type="ECO:0000259" key="2">
    <source>
        <dbReference type="Pfam" id="PF21671"/>
    </source>
</evidence>
<feature type="signal peptide" evidence="1">
    <location>
        <begin position="1"/>
        <end position="22"/>
    </location>
</feature>
<dbReference type="PANTHER" id="PTHR35192">
    <property type="entry name" value="PROTEIN, PUTATIVE-RELATED"/>
    <property type="match status" value="1"/>
</dbReference>
<proteinExistence type="predicted"/>